<proteinExistence type="predicted"/>
<comment type="caution">
    <text evidence="2">The sequence shown here is derived from an EMBL/GenBank/DDBJ whole genome shotgun (WGS) entry which is preliminary data.</text>
</comment>
<evidence type="ECO:0000256" key="1">
    <source>
        <dbReference type="SAM" id="MobiDB-lite"/>
    </source>
</evidence>
<feature type="compositionally biased region" description="Basic and acidic residues" evidence="1">
    <location>
        <begin position="110"/>
        <end position="119"/>
    </location>
</feature>
<accession>A0ABD1XAH6</accession>
<organism evidence="2 3">
    <name type="scientific">Forsythia ovata</name>
    <dbReference type="NCBI Taxonomy" id="205694"/>
    <lineage>
        <taxon>Eukaryota</taxon>
        <taxon>Viridiplantae</taxon>
        <taxon>Streptophyta</taxon>
        <taxon>Embryophyta</taxon>
        <taxon>Tracheophyta</taxon>
        <taxon>Spermatophyta</taxon>
        <taxon>Magnoliopsida</taxon>
        <taxon>eudicotyledons</taxon>
        <taxon>Gunneridae</taxon>
        <taxon>Pentapetalae</taxon>
        <taxon>asterids</taxon>
        <taxon>lamiids</taxon>
        <taxon>Lamiales</taxon>
        <taxon>Oleaceae</taxon>
        <taxon>Forsythieae</taxon>
        <taxon>Forsythia</taxon>
    </lineage>
</organism>
<reference evidence="3" key="1">
    <citation type="submission" date="2024-07" db="EMBL/GenBank/DDBJ databases">
        <title>Two chromosome-level genome assemblies of Korean endemic species Abeliophyllum distichum and Forsythia ovata (Oleaceae).</title>
        <authorList>
            <person name="Jang H."/>
        </authorList>
    </citation>
    <scope>NUCLEOTIDE SEQUENCE [LARGE SCALE GENOMIC DNA]</scope>
</reference>
<keyword evidence="3" id="KW-1185">Reference proteome</keyword>
<gene>
    <name evidence="2" type="ORF">Fot_03536</name>
</gene>
<name>A0ABD1XAH6_9LAMI</name>
<dbReference type="AlphaFoldDB" id="A0ABD1XAH6"/>
<sequence>MLYSQGRNLQQQRRKIYPQLQLCPMCQENEIKEYLLREHIDSVQNFVPHAIRAYFFDLFAAKINFTKPKKNPTSAPTPKMVQTKISLKAKSPPPAKGVVIKEPSPNSERPAQEKVSGKG</sequence>
<dbReference type="Proteomes" id="UP001604277">
    <property type="component" value="Unassembled WGS sequence"/>
</dbReference>
<protein>
    <submittedName>
        <fullName evidence="2">Uncharacterized protein</fullName>
    </submittedName>
</protein>
<dbReference type="EMBL" id="JBFOLJ010000001">
    <property type="protein sequence ID" value="KAL2558797.1"/>
    <property type="molecule type" value="Genomic_DNA"/>
</dbReference>
<evidence type="ECO:0000313" key="3">
    <source>
        <dbReference type="Proteomes" id="UP001604277"/>
    </source>
</evidence>
<feature type="region of interest" description="Disordered" evidence="1">
    <location>
        <begin position="67"/>
        <end position="119"/>
    </location>
</feature>
<evidence type="ECO:0000313" key="2">
    <source>
        <dbReference type="EMBL" id="KAL2558797.1"/>
    </source>
</evidence>